<evidence type="ECO:0000313" key="2">
    <source>
        <dbReference type="EMBL" id="KAF8771778.1"/>
    </source>
</evidence>
<sequence>MAEKGSSRSRKSSKRKLNAERFAYDVLAFTLRAGGFPEAKLQVKECKENDYSNPDFVATAHAVVTALALNSRDKWRRMFESRLKSSGLGNMEKIKKYLSTIMDVLPEFRSDEDDSDRIMTSLALYSEFILFLNSNGIEVSFEKLLNKWSSYFHEKIALNKDQDELLEALYVEHPDVHGYLSLVIYFIRDVATPYGKRDDVSVEFGKFSEAMENFDDERRASLADEVQNHLVDRLGFVPHDLYDPPPEAVGEAMSFLTGIFERDTVLPGDRDSPEPPVLPHGPSACAGAMGVEDRLKWMNLGNEEAFQVRRDDKTKRRQSDKKSRR</sequence>
<dbReference type="EMBL" id="JABXBU010002228">
    <property type="protein sequence ID" value="KAF8771778.1"/>
    <property type="molecule type" value="Genomic_DNA"/>
</dbReference>
<organism evidence="2 3">
    <name type="scientific">Argiope bruennichi</name>
    <name type="common">Wasp spider</name>
    <name type="synonym">Aranea bruennichi</name>
    <dbReference type="NCBI Taxonomy" id="94029"/>
    <lineage>
        <taxon>Eukaryota</taxon>
        <taxon>Metazoa</taxon>
        <taxon>Ecdysozoa</taxon>
        <taxon>Arthropoda</taxon>
        <taxon>Chelicerata</taxon>
        <taxon>Arachnida</taxon>
        <taxon>Araneae</taxon>
        <taxon>Araneomorphae</taxon>
        <taxon>Entelegynae</taxon>
        <taxon>Araneoidea</taxon>
        <taxon>Araneidae</taxon>
        <taxon>Argiope</taxon>
    </lineage>
</organism>
<reference evidence="2" key="1">
    <citation type="journal article" date="2020" name="bioRxiv">
        <title>Chromosome-level reference genome of the European wasp spider Argiope bruennichi: a resource for studies on range expansion and evolutionary adaptation.</title>
        <authorList>
            <person name="Sheffer M.M."/>
            <person name="Hoppe A."/>
            <person name="Krehenwinkel H."/>
            <person name="Uhl G."/>
            <person name="Kuss A.W."/>
            <person name="Jensen L."/>
            <person name="Jensen C."/>
            <person name="Gillespie R.G."/>
            <person name="Hoff K.J."/>
            <person name="Prost S."/>
        </authorList>
    </citation>
    <scope>NUCLEOTIDE SEQUENCE</scope>
</reference>
<reference evidence="2" key="2">
    <citation type="submission" date="2020-06" db="EMBL/GenBank/DDBJ databases">
        <authorList>
            <person name="Sheffer M."/>
        </authorList>
    </citation>
    <scope>NUCLEOTIDE SEQUENCE</scope>
</reference>
<feature type="region of interest" description="Disordered" evidence="1">
    <location>
        <begin position="306"/>
        <end position="325"/>
    </location>
</feature>
<protein>
    <submittedName>
        <fullName evidence="2">Uncharacterized protein</fullName>
    </submittedName>
</protein>
<dbReference type="AlphaFoldDB" id="A0A8T0EKA1"/>
<name>A0A8T0EKA1_ARGBR</name>
<dbReference type="Proteomes" id="UP000807504">
    <property type="component" value="Unassembled WGS sequence"/>
</dbReference>
<proteinExistence type="predicted"/>
<feature type="compositionally biased region" description="Basic residues" evidence="1">
    <location>
        <begin position="315"/>
        <end position="325"/>
    </location>
</feature>
<comment type="caution">
    <text evidence="2">The sequence shown here is derived from an EMBL/GenBank/DDBJ whole genome shotgun (WGS) entry which is preliminary data.</text>
</comment>
<gene>
    <name evidence="2" type="ORF">HNY73_019153</name>
</gene>
<accession>A0A8T0EKA1</accession>
<evidence type="ECO:0000313" key="3">
    <source>
        <dbReference type="Proteomes" id="UP000807504"/>
    </source>
</evidence>
<keyword evidence="3" id="KW-1185">Reference proteome</keyword>
<evidence type="ECO:0000256" key="1">
    <source>
        <dbReference type="SAM" id="MobiDB-lite"/>
    </source>
</evidence>